<name>A0A2M8DEA4_9BACT</name>
<dbReference type="EMBL" id="PFTH01000008">
    <property type="protein sequence ID" value="PJB89719.1"/>
    <property type="molecule type" value="Genomic_DNA"/>
</dbReference>
<proteinExistence type="predicted"/>
<organism evidence="1 2">
    <name type="scientific">Candidatus Roizmanbacteria bacterium CG_4_9_14_0_8_um_filter_34_12</name>
    <dbReference type="NCBI Taxonomy" id="1974840"/>
    <lineage>
        <taxon>Bacteria</taxon>
        <taxon>Candidatus Roizmaniibacteriota</taxon>
    </lineage>
</organism>
<dbReference type="Proteomes" id="UP000229706">
    <property type="component" value="Unassembled WGS sequence"/>
</dbReference>
<comment type="caution">
    <text evidence="1">The sequence shown here is derived from an EMBL/GenBank/DDBJ whole genome shotgun (WGS) entry which is preliminary data.</text>
</comment>
<dbReference type="AlphaFoldDB" id="A0A2M8DEA4"/>
<evidence type="ECO:0000313" key="1">
    <source>
        <dbReference type="EMBL" id="PJB89719.1"/>
    </source>
</evidence>
<sequence length="87" mass="9709">MINRRRANFVGTKFGGGGKRGRAKIPSPQPPFFLPARASGFVPVARSAATIQFLSKNVRAELYNSTINELNVFLEAKMRDARSAWWL</sequence>
<reference evidence="2" key="1">
    <citation type="submission" date="2017-09" db="EMBL/GenBank/DDBJ databases">
        <title>Depth-based differentiation of microbial function through sediment-hosted aquifers and enrichment of novel symbionts in the deep terrestrial subsurface.</title>
        <authorList>
            <person name="Probst A.J."/>
            <person name="Ladd B."/>
            <person name="Jarett J.K."/>
            <person name="Geller-Mcgrath D.E."/>
            <person name="Sieber C.M.K."/>
            <person name="Emerson J.B."/>
            <person name="Anantharaman K."/>
            <person name="Thomas B.C."/>
            <person name="Malmstrom R."/>
            <person name="Stieglmeier M."/>
            <person name="Klingl A."/>
            <person name="Woyke T."/>
            <person name="Ryan C.M."/>
            <person name="Banfield J.F."/>
        </authorList>
    </citation>
    <scope>NUCLEOTIDE SEQUENCE [LARGE SCALE GENOMIC DNA]</scope>
</reference>
<evidence type="ECO:0000313" key="2">
    <source>
        <dbReference type="Proteomes" id="UP000229706"/>
    </source>
</evidence>
<protein>
    <submittedName>
        <fullName evidence="1">Uncharacterized protein</fullName>
    </submittedName>
</protein>
<accession>A0A2M8DEA4</accession>
<gene>
    <name evidence="1" type="ORF">CO083_00205</name>
</gene>